<keyword evidence="5 6" id="KW-0804">Transcription</keyword>
<evidence type="ECO:0000256" key="3">
    <source>
        <dbReference type="ARBA" id="ARBA00023082"/>
    </source>
</evidence>
<dbReference type="PROSITE" id="PS01063">
    <property type="entry name" value="SIGMA70_ECF"/>
    <property type="match status" value="1"/>
</dbReference>
<name>A0AAT9GK83_9BACT</name>
<dbReference type="SUPFAM" id="SSF88946">
    <property type="entry name" value="Sigma2 domain of RNA polymerase sigma factors"/>
    <property type="match status" value="1"/>
</dbReference>
<dbReference type="EMBL" id="AP029612">
    <property type="protein sequence ID" value="BFG71086.1"/>
    <property type="molecule type" value="Genomic_DNA"/>
</dbReference>
<dbReference type="Gene3D" id="1.10.10.10">
    <property type="entry name" value="Winged helix-like DNA-binding domain superfamily/Winged helix DNA-binding domain"/>
    <property type="match status" value="1"/>
</dbReference>
<evidence type="ECO:0000259" key="7">
    <source>
        <dbReference type="Pfam" id="PF04542"/>
    </source>
</evidence>
<dbReference type="PANTHER" id="PTHR43133:SF51">
    <property type="entry name" value="RNA POLYMERASE SIGMA FACTOR"/>
    <property type="match status" value="1"/>
</dbReference>
<dbReference type="GO" id="GO:0016987">
    <property type="term" value="F:sigma factor activity"/>
    <property type="evidence" value="ECO:0007669"/>
    <property type="project" value="UniProtKB-KW"/>
</dbReference>
<dbReference type="InterPro" id="IPR013324">
    <property type="entry name" value="RNA_pol_sigma_r3/r4-like"/>
</dbReference>
<dbReference type="SUPFAM" id="SSF88659">
    <property type="entry name" value="Sigma3 and sigma4 domains of RNA polymerase sigma factors"/>
    <property type="match status" value="1"/>
</dbReference>
<evidence type="ECO:0000256" key="6">
    <source>
        <dbReference type="RuleBase" id="RU000716"/>
    </source>
</evidence>
<sequence>MYNTIYRLVPHTGEAEDLLQEVFVAAFQAIHRFENTGGFRAWIKRIAINHSISWIRKQKVRWVELEDKDSYLKEEESIDESEFVFKVAEVKKAIDQLPDSNRTIVQLYLFENIPQEEIAQILGISYNNVRIQYHRSKQKILKSLKEGGVA</sequence>
<feature type="domain" description="RNA polymerase sigma factor 70 region 4 type 2" evidence="8">
    <location>
        <begin position="89"/>
        <end position="140"/>
    </location>
</feature>
<feature type="domain" description="RNA polymerase sigma-70 region 2" evidence="7">
    <location>
        <begin position="2"/>
        <end position="59"/>
    </location>
</feature>
<accession>A0AAT9GK83</accession>
<keyword evidence="2 6" id="KW-0805">Transcription regulation</keyword>
<dbReference type="Pfam" id="PF08281">
    <property type="entry name" value="Sigma70_r4_2"/>
    <property type="match status" value="1"/>
</dbReference>
<dbReference type="GO" id="GO:0006352">
    <property type="term" value="P:DNA-templated transcription initiation"/>
    <property type="evidence" value="ECO:0007669"/>
    <property type="project" value="InterPro"/>
</dbReference>
<evidence type="ECO:0000256" key="2">
    <source>
        <dbReference type="ARBA" id="ARBA00023015"/>
    </source>
</evidence>
<dbReference type="PANTHER" id="PTHR43133">
    <property type="entry name" value="RNA POLYMERASE ECF-TYPE SIGMA FACTO"/>
    <property type="match status" value="1"/>
</dbReference>
<dbReference type="InterPro" id="IPR013325">
    <property type="entry name" value="RNA_pol_sigma_r2"/>
</dbReference>
<evidence type="ECO:0000313" key="9">
    <source>
        <dbReference type="EMBL" id="BFG71086.1"/>
    </source>
</evidence>
<proteinExistence type="inferred from homology"/>
<dbReference type="InterPro" id="IPR007627">
    <property type="entry name" value="RNA_pol_sigma70_r2"/>
</dbReference>
<dbReference type="InterPro" id="IPR036388">
    <property type="entry name" value="WH-like_DNA-bd_sf"/>
</dbReference>
<evidence type="ECO:0000256" key="4">
    <source>
        <dbReference type="ARBA" id="ARBA00023125"/>
    </source>
</evidence>
<evidence type="ECO:0000256" key="1">
    <source>
        <dbReference type="ARBA" id="ARBA00010641"/>
    </source>
</evidence>
<keyword evidence="4 6" id="KW-0238">DNA-binding</keyword>
<dbReference type="GO" id="GO:0003677">
    <property type="term" value="F:DNA binding"/>
    <property type="evidence" value="ECO:0007669"/>
    <property type="project" value="UniProtKB-KW"/>
</dbReference>
<dbReference type="InterPro" id="IPR000838">
    <property type="entry name" value="RNA_pol_sigma70_ECF_CS"/>
</dbReference>
<dbReference type="Gene3D" id="1.10.1740.10">
    <property type="match status" value="1"/>
</dbReference>
<evidence type="ECO:0000256" key="5">
    <source>
        <dbReference type="ARBA" id="ARBA00023163"/>
    </source>
</evidence>
<dbReference type="InterPro" id="IPR013249">
    <property type="entry name" value="RNA_pol_sigma70_r4_t2"/>
</dbReference>
<protein>
    <recommendedName>
        <fullName evidence="6">RNA polymerase sigma factor</fullName>
    </recommendedName>
</protein>
<keyword evidence="3 6" id="KW-0731">Sigma factor</keyword>
<dbReference type="Pfam" id="PF04542">
    <property type="entry name" value="Sigma70_r2"/>
    <property type="match status" value="1"/>
</dbReference>
<evidence type="ECO:0000259" key="8">
    <source>
        <dbReference type="Pfam" id="PF08281"/>
    </source>
</evidence>
<dbReference type="NCBIfam" id="TIGR02937">
    <property type="entry name" value="sigma70-ECF"/>
    <property type="match status" value="1"/>
</dbReference>
<dbReference type="InterPro" id="IPR039425">
    <property type="entry name" value="RNA_pol_sigma-70-like"/>
</dbReference>
<organism evidence="9">
    <name type="scientific">Sediminibacterium sp. KACHI17</name>
    <dbReference type="NCBI Taxonomy" id="1751071"/>
    <lineage>
        <taxon>Bacteria</taxon>
        <taxon>Pseudomonadati</taxon>
        <taxon>Bacteroidota</taxon>
        <taxon>Chitinophagia</taxon>
        <taxon>Chitinophagales</taxon>
        <taxon>Chitinophagaceae</taxon>
        <taxon>Sediminibacterium</taxon>
    </lineage>
</organism>
<gene>
    <name evidence="9" type="ORF">KACHI17_19670</name>
</gene>
<dbReference type="CDD" id="cd06171">
    <property type="entry name" value="Sigma70_r4"/>
    <property type="match status" value="1"/>
</dbReference>
<reference evidence="9" key="1">
    <citation type="submission" date="2024-02" db="EMBL/GenBank/DDBJ databases">
        <title>Sediminibacterium planktonica sp. nov. and Sediminibacterium longus sp. nov., isolated from surface lake and river water.</title>
        <authorList>
            <person name="Watanabe K."/>
            <person name="Takemine S."/>
            <person name="Ishii Y."/>
            <person name="Ogata Y."/>
            <person name="Shindo C."/>
            <person name="Suda W."/>
        </authorList>
    </citation>
    <scope>NUCLEOTIDE SEQUENCE</scope>
    <source>
        <strain evidence="9">KACHI17</strain>
    </source>
</reference>
<dbReference type="InterPro" id="IPR014284">
    <property type="entry name" value="RNA_pol_sigma-70_dom"/>
</dbReference>
<comment type="similarity">
    <text evidence="1 6">Belongs to the sigma-70 factor family. ECF subfamily.</text>
</comment>
<dbReference type="AlphaFoldDB" id="A0AAT9GK83"/>